<evidence type="ECO:0000313" key="8">
    <source>
        <dbReference type="Proteomes" id="UP000258927"/>
    </source>
</evidence>
<keyword evidence="8" id="KW-1185">Reference proteome</keyword>
<sequence length="325" mass="35862">MSFIIRRIMFYLVAFLVAATINFLLPRLMPGNPIDIMFANAGNTMPPEAKKALAETFGFVERPLIEEYFIYLKSVFSWDFGVSIKKYPLTVMDVLMQALPWTLFLAGTSVILAFCIGSLLGIYAAWKRGGGFDSIISPSALAVQSVPALVIGILTLYLFGLVLEVLPTSYAYDPSLDPGFSWAYISSVFYHSLMPIGTLAFVSIGGYLITMRNNMIGQLGEEHVVMGHAKGLTDKRVRYNYAARNALLPSMTAFALSLGSVMGGSLIIEIVFNYPGLGNILFQGIIARDYPLIQGQLIIMTLAMLTANLLIDFIYIFLDPRLRKA</sequence>
<reference evidence="7 8" key="1">
    <citation type="submission" date="2017-05" db="EMBL/GenBank/DDBJ databases">
        <title>Genome Analysis of Maritalea myrionectae HL2708#5.</title>
        <authorList>
            <consortium name="Cotde Inc.-PKNU"/>
            <person name="Jang D."/>
            <person name="Oh H.-M."/>
        </authorList>
    </citation>
    <scope>NUCLEOTIDE SEQUENCE [LARGE SCALE GENOMIC DNA]</scope>
    <source>
        <strain evidence="7 8">HL2708#5</strain>
    </source>
</reference>
<evidence type="ECO:0000313" key="7">
    <source>
        <dbReference type="EMBL" id="AVX03558.1"/>
    </source>
</evidence>
<feature type="transmembrane region" description="Helical" evidence="5">
    <location>
        <begin position="246"/>
        <end position="272"/>
    </location>
</feature>
<dbReference type="SUPFAM" id="SSF161098">
    <property type="entry name" value="MetI-like"/>
    <property type="match status" value="1"/>
</dbReference>
<dbReference type="PANTHER" id="PTHR43376:SF1">
    <property type="entry name" value="OLIGOPEPTIDE TRANSPORT SYSTEM PERMEASE PROTEIN"/>
    <property type="match status" value="1"/>
</dbReference>
<feature type="domain" description="ABC transmembrane type-1" evidence="6">
    <location>
        <begin position="99"/>
        <end position="311"/>
    </location>
</feature>
<dbReference type="AlphaFoldDB" id="A0A2R4MBZ6"/>
<name>A0A2R4MBZ6_9HYPH</name>
<dbReference type="PANTHER" id="PTHR43376">
    <property type="entry name" value="OLIGOPEPTIDE TRANSPORT SYSTEM PERMEASE PROTEIN"/>
    <property type="match status" value="1"/>
</dbReference>
<keyword evidence="5" id="KW-0813">Transport</keyword>
<feature type="transmembrane region" description="Helical" evidence="5">
    <location>
        <begin position="7"/>
        <end position="25"/>
    </location>
</feature>
<dbReference type="Proteomes" id="UP000258927">
    <property type="component" value="Chromosome"/>
</dbReference>
<proteinExistence type="inferred from homology"/>
<evidence type="ECO:0000256" key="4">
    <source>
        <dbReference type="ARBA" id="ARBA00023136"/>
    </source>
</evidence>
<dbReference type="KEGG" id="mmyr:MXMO3_01027"/>
<evidence type="ECO:0000259" key="6">
    <source>
        <dbReference type="PROSITE" id="PS50928"/>
    </source>
</evidence>
<keyword evidence="3 5" id="KW-1133">Transmembrane helix</keyword>
<keyword evidence="2 5" id="KW-0812">Transmembrane</keyword>
<accession>A0A2R4MBZ6</accession>
<feature type="transmembrane region" description="Helical" evidence="5">
    <location>
        <begin position="292"/>
        <end position="318"/>
    </location>
</feature>
<evidence type="ECO:0000256" key="1">
    <source>
        <dbReference type="ARBA" id="ARBA00004651"/>
    </source>
</evidence>
<dbReference type="InterPro" id="IPR000515">
    <property type="entry name" value="MetI-like"/>
</dbReference>
<dbReference type="Gene3D" id="1.10.3720.10">
    <property type="entry name" value="MetI-like"/>
    <property type="match status" value="1"/>
</dbReference>
<dbReference type="STRING" id="1122213.GCA_000423365_01769"/>
<dbReference type="PROSITE" id="PS50928">
    <property type="entry name" value="ABC_TM1"/>
    <property type="match status" value="1"/>
</dbReference>
<organism evidence="7 8">
    <name type="scientific">Maritalea myrionectae</name>
    <dbReference type="NCBI Taxonomy" id="454601"/>
    <lineage>
        <taxon>Bacteria</taxon>
        <taxon>Pseudomonadati</taxon>
        <taxon>Pseudomonadota</taxon>
        <taxon>Alphaproteobacteria</taxon>
        <taxon>Hyphomicrobiales</taxon>
        <taxon>Devosiaceae</taxon>
        <taxon>Maritalea</taxon>
    </lineage>
</organism>
<dbReference type="GO" id="GO:0005886">
    <property type="term" value="C:plasma membrane"/>
    <property type="evidence" value="ECO:0007669"/>
    <property type="project" value="UniProtKB-SubCell"/>
</dbReference>
<evidence type="ECO:0000256" key="3">
    <source>
        <dbReference type="ARBA" id="ARBA00022989"/>
    </source>
</evidence>
<comment type="subcellular location">
    <subcellularLocation>
        <location evidence="1 5">Cell membrane</location>
        <topology evidence="1 5">Multi-pass membrane protein</topology>
    </subcellularLocation>
</comment>
<comment type="similarity">
    <text evidence="5">Belongs to the binding-protein-dependent transport system permease family.</text>
</comment>
<dbReference type="GO" id="GO:0055085">
    <property type="term" value="P:transmembrane transport"/>
    <property type="evidence" value="ECO:0007669"/>
    <property type="project" value="InterPro"/>
</dbReference>
<dbReference type="Pfam" id="PF00528">
    <property type="entry name" value="BPD_transp_1"/>
    <property type="match status" value="1"/>
</dbReference>
<feature type="transmembrane region" description="Helical" evidence="5">
    <location>
        <begin position="138"/>
        <end position="162"/>
    </location>
</feature>
<gene>
    <name evidence="7" type="ORF">MXMO3_01027</name>
</gene>
<keyword evidence="4 5" id="KW-0472">Membrane</keyword>
<dbReference type="InterPro" id="IPR035906">
    <property type="entry name" value="MetI-like_sf"/>
</dbReference>
<dbReference type="EMBL" id="CP021330">
    <property type="protein sequence ID" value="AVX03558.1"/>
    <property type="molecule type" value="Genomic_DNA"/>
</dbReference>
<feature type="transmembrane region" description="Helical" evidence="5">
    <location>
        <begin position="182"/>
        <end position="209"/>
    </location>
</feature>
<evidence type="ECO:0000256" key="5">
    <source>
        <dbReference type="RuleBase" id="RU363032"/>
    </source>
</evidence>
<protein>
    <submittedName>
        <fullName evidence="7">Dipeptide transport system permease protein DppB</fullName>
    </submittedName>
</protein>
<dbReference type="RefSeq" id="WP_027834779.1">
    <property type="nucleotide sequence ID" value="NZ_CP021330.1"/>
</dbReference>
<feature type="transmembrane region" description="Helical" evidence="5">
    <location>
        <begin position="101"/>
        <end position="126"/>
    </location>
</feature>
<dbReference type="CDD" id="cd06261">
    <property type="entry name" value="TM_PBP2"/>
    <property type="match status" value="1"/>
</dbReference>
<evidence type="ECO:0000256" key="2">
    <source>
        <dbReference type="ARBA" id="ARBA00022692"/>
    </source>
</evidence>